<dbReference type="EMBL" id="JANHOG010000842">
    <property type="protein sequence ID" value="KAJ3551190.1"/>
    <property type="molecule type" value="Genomic_DNA"/>
</dbReference>
<name>A0ACC1T1X9_9APHY</name>
<keyword evidence="2" id="KW-1185">Reference proteome</keyword>
<reference evidence="1" key="1">
    <citation type="submission" date="2022-07" db="EMBL/GenBank/DDBJ databases">
        <title>Genome Sequence of Phlebia brevispora.</title>
        <authorList>
            <person name="Buettner E."/>
        </authorList>
    </citation>
    <scope>NUCLEOTIDE SEQUENCE</scope>
    <source>
        <strain evidence="1">MPL23</strain>
    </source>
</reference>
<gene>
    <name evidence="1" type="ORF">NM688_g4853</name>
</gene>
<evidence type="ECO:0000313" key="2">
    <source>
        <dbReference type="Proteomes" id="UP001148662"/>
    </source>
</evidence>
<evidence type="ECO:0000313" key="1">
    <source>
        <dbReference type="EMBL" id="KAJ3551190.1"/>
    </source>
</evidence>
<accession>A0ACC1T1X9</accession>
<sequence>MRNSTSQHVEHIRERVANGDGQAVRRPLNVRQLLQLLRGNHERFRTSKGKKRAAEDLIENSRRKKLKRGRTEDAPLQDTQVSVPTLQHTFEISYTTERAADEGSGIADEQVDMEVDWSQDEDDLRQWLQEHSQNSHTVFDLGPVELHHRDASMLVSVPDTDSHLMTVPRVDDASFSAQEALISCSVLRQTGRAELSAALSVVTVENTNTETLPFKILLRVQISLIVPAIFTHMRSVDETLRRALQFIFPEQGWRGPTKDADVPFLYSILNPAPSVPPGHDALVQPRALRATLLPFQRRSVAWLLAREGKTLIADGTIVEKTSNEEAELPLFWERVRAPADVDAEPEAEKDWYVNRLTGQLANVRPVDAYPARGGILAEEPGLGKTLECIALILLNPGIGRTPSTQRWDPETRIHVKEVKTTLIVTPQQLAQQWIDELATHAPSLRVLVYEGWTKVKVPISEADLVAALQRKSNAIARKHKKNAKGKRTRSPTDDEDYGMTIAEQEQEEERMTDWCTHVQTYDVCITTYTTLAHDLGVARPPPVRPRRTGTTYVDLPRARSPLVMCEWHRVIMDEVQMVGGGKTAEMVSLIPRVSSFAVSGTPARAQVSDLIHVFKFLRVQPLTNDSRLWNRLLRPEHIRHFVSLFDRYAIRTMKAAVKDELTIPKQTRYLVPIKLGKVEQHVYDQAFEAALLELGLDARGVAVTENWQIDTALLRTWLRKLRGICTHPQVGQLQNMADKNKAGGLKTIGEVLEGMKDQNWRSLMDDRKLKVQALTVVAQLQQHEEQQINRYQLALDNLLQAEKDMTKLIAEIQTVLDQHEEAGRILREQNAAESQEQANGAPTDEPKGKTKQKASRPSSADSEDGDDDGLPHDAAGEEHRNKKRALQQRLRECQVVMHKVQFLKGDVYHVLGERYMDDENKAYTSAEELRRVLLKSTENAARRAMAQLMQEADKGVAEEELYIKVPYCSPAGGKSRVLVEEAHEMIENILNPQSALLWKWRTHLISLLTQPLTSNDEDADGQERMPHYSLTGAKR</sequence>
<proteinExistence type="predicted"/>
<dbReference type="Proteomes" id="UP001148662">
    <property type="component" value="Unassembled WGS sequence"/>
</dbReference>
<organism evidence="1 2">
    <name type="scientific">Phlebia brevispora</name>
    <dbReference type="NCBI Taxonomy" id="194682"/>
    <lineage>
        <taxon>Eukaryota</taxon>
        <taxon>Fungi</taxon>
        <taxon>Dikarya</taxon>
        <taxon>Basidiomycota</taxon>
        <taxon>Agaricomycotina</taxon>
        <taxon>Agaricomycetes</taxon>
        <taxon>Polyporales</taxon>
        <taxon>Meruliaceae</taxon>
        <taxon>Phlebia</taxon>
    </lineage>
</organism>
<protein>
    <submittedName>
        <fullName evidence="1">Uncharacterized protein</fullName>
    </submittedName>
</protein>
<comment type="caution">
    <text evidence="1">The sequence shown here is derived from an EMBL/GenBank/DDBJ whole genome shotgun (WGS) entry which is preliminary data.</text>
</comment>